<evidence type="ECO:0000313" key="2">
    <source>
        <dbReference type="Proteomes" id="UP001199054"/>
    </source>
</evidence>
<name>A0ABS8B460_9ACTN</name>
<dbReference type="EMBL" id="JAJAUY010000021">
    <property type="protein sequence ID" value="MCB5179393.1"/>
    <property type="molecule type" value="Genomic_DNA"/>
</dbReference>
<reference evidence="1 2" key="1">
    <citation type="submission" date="2021-10" db="EMBL/GenBank/DDBJ databases">
        <title>Streptomyces sp. strain SMC 277, a novel streptomycete isolated from soil.</title>
        <authorList>
            <person name="Chanama M."/>
        </authorList>
    </citation>
    <scope>NUCLEOTIDE SEQUENCE [LARGE SCALE GENOMIC DNA]</scope>
    <source>
        <strain evidence="1 2">SMC 277</strain>
    </source>
</reference>
<keyword evidence="2" id="KW-1185">Reference proteome</keyword>
<dbReference type="RefSeq" id="WP_226726208.1">
    <property type="nucleotide sequence ID" value="NZ_JAJAUY010000021.1"/>
</dbReference>
<accession>A0ABS8B460</accession>
<evidence type="ECO:0000313" key="1">
    <source>
        <dbReference type="EMBL" id="MCB5179393.1"/>
    </source>
</evidence>
<dbReference type="Proteomes" id="UP001199054">
    <property type="component" value="Unassembled WGS sequence"/>
</dbReference>
<sequence length="64" mass="7317">MQSTTEEEVFHLGQDCEVELELVFQDEYQGLLNSCDRIELFDGSRLIAIGQWIDDGEPGDRGRI</sequence>
<proteinExistence type="predicted"/>
<comment type="caution">
    <text evidence="1">The sequence shown here is derived from an EMBL/GenBank/DDBJ whole genome shotgun (WGS) entry which is preliminary data.</text>
</comment>
<organism evidence="1 2">
    <name type="scientific">Streptomyces antimicrobicus</name>
    <dbReference type="NCBI Taxonomy" id="2883108"/>
    <lineage>
        <taxon>Bacteria</taxon>
        <taxon>Bacillati</taxon>
        <taxon>Actinomycetota</taxon>
        <taxon>Actinomycetes</taxon>
        <taxon>Kitasatosporales</taxon>
        <taxon>Streptomycetaceae</taxon>
        <taxon>Streptomyces</taxon>
    </lineage>
</organism>
<gene>
    <name evidence="1" type="ORF">LG632_08310</name>
</gene>
<protein>
    <submittedName>
        <fullName evidence="1">Uncharacterized protein</fullName>
    </submittedName>
</protein>